<name>A0A1E3PD93_9ASCO</name>
<evidence type="ECO:0000259" key="2">
    <source>
        <dbReference type="PROSITE" id="PS50086"/>
    </source>
</evidence>
<feature type="compositionally biased region" description="Low complexity" evidence="1">
    <location>
        <begin position="414"/>
        <end position="423"/>
    </location>
</feature>
<dbReference type="OrthoDB" id="27140at2759"/>
<dbReference type="InterPro" id="IPR035969">
    <property type="entry name" value="Rab-GAP_TBC_sf"/>
</dbReference>
<protein>
    <recommendedName>
        <fullName evidence="2">Rab-GAP TBC domain-containing protein</fullName>
    </recommendedName>
</protein>
<sequence>MTTAIDPSFYKSRLPLQTQSTDQGNHHDYLKFSPRSTHSDSIGNLNNMTDPKSILAKETPEELVDAASLDASLKNKSTSNSSSSLLTLKKEHMDIESVKPLSSLTSLINIAEALTTNGTNSELNSRDPSVNENSKFNANGSSYENINPVNSSMDMATATNTVRGPSSIPASPSLPSFQQLPSFSGRDSGFLTNSLSKLSIVSNADDQSNLPPILDSRNIPSQSPLSSPSSSSSSFSNNQNSHSTQHRFRHHHKPKISDSPQLVNLCMKFIQEENTAGLAKIARSRGLPPDLRQYAWPLLLASHPFVLNPSIDLEFPGQDYDLEEEVEIVPIRRIKGDISRYVKRLKSHHHRAKLAKLNKITDGRNSGLGGYNSDANSINLPGSKTPTIYHISHQQSAKSTPLSVSPSDSCGKGSHSTFSSNTPSSNPLLLNAFDNTAVDASLVNDFLEESLESQKFEIIEESIEAFLSKYGRVIPYESGMAWIAIALSDSINPIFELDISNSSAILNDYVQNINGEFNGNNLSRTASNSSSNNHSDTPIMKPVKAWPQPNSINFSKLFEQLMLILLHAPKPDANSPGGSINGPKGPCDSLITDRISFFLSAFRKLYPDLAEHFDEEDIFSNIGGDEWLLWWIKWKGAKVWSNTDRARIWDMYLGWRDDVNNTEVTPSTDDNYPFAATTLASEASSVSPVSPSAAALLDGLVDPFWNIDVHDTPGHNETPIPTLDPDTQHLFICLALFKAKKSTLLELDQSEIREYLGRIQLKNTNDIEAIVLEAGEIWRAWKWSEESEGE</sequence>
<dbReference type="Gene3D" id="1.10.472.80">
    <property type="entry name" value="Ypt/Rab-GAP domain of gyp1p, domain 3"/>
    <property type="match status" value="1"/>
</dbReference>
<dbReference type="STRING" id="857566.A0A1E3PD93"/>
<gene>
    <name evidence="3" type="ORF">NADFUDRAFT_48213</name>
</gene>
<feature type="compositionally biased region" description="Low complexity" evidence="1">
    <location>
        <begin position="165"/>
        <end position="181"/>
    </location>
</feature>
<feature type="compositionally biased region" description="Polar residues" evidence="1">
    <location>
        <begin position="118"/>
        <end position="164"/>
    </location>
</feature>
<dbReference type="InterPro" id="IPR000195">
    <property type="entry name" value="Rab-GAP-TBC_dom"/>
</dbReference>
<proteinExistence type="predicted"/>
<dbReference type="Proteomes" id="UP000095009">
    <property type="component" value="Unassembled WGS sequence"/>
</dbReference>
<accession>A0A1E3PD93</accession>
<organism evidence="3 4">
    <name type="scientific">Nadsonia fulvescens var. elongata DSM 6958</name>
    <dbReference type="NCBI Taxonomy" id="857566"/>
    <lineage>
        <taxon>Eukaryota</taxon>
        <taxon>Fungi</taxon>
        <taxon>Dikarya</taxon>
        <taxon>Ascomycota</taxon>
        <taxon>Saccharomycotina</taxon>
        <taxon>Dipodascomycetes</taxon>
        <taxon>Dipodascales</taxon>
        <taxon>Dipodascales incertae sedis</taxon>
        <taxon>Nadsonia</taxon>
    </lineage>
</organism>
<evidence type="ECO:0000256" key="1">
    <source>
        <dbReference type="SAM" id="MobiDB-lite"/>
    </source>
</evidence>
<evidence type="ECO:0000313" key="4">
    <source>
        <dbReference type="Proteomes" id="UP000095009"/>
    </source>
</evidence>
<feature type="region of interest" description="Disordered" evidence="1">
    <location>
        <begin position="396"/>
        <end position="423"/>
    </location>
</feature>
<feature type="domain" description="Rab-GAP TBC" evidence="2">
    <location>
        <begin position="286"/>
        <end position="656"/>
    </location>
</feature>
<dbReference type="PROSITE" id="PS50086">
    <property type="entry name" value="TBC_RABGAP"/>
    <property type="match status" value="1"/>
</dbReference>
<feature type="compositionally biased region" description="Low complexity" evidence="1">
    <location>
        <begin position="220"/>
        <end position="243"/>
    </location>
</feature>
<reference evidence="3 4" key="1">
    <citation type="journal article" date="2016" name="Proc. Natl. Acad. Sci. U.S.A.">
        <title>Comparative genomics of biotechnologically important yeasts.</title>
        <authorList>
            <person name="Riley R."/>
            <person name="Haridas S."/>
            <person name="Wolfe K.H."/>
            <person name="Lopes M.R."/>
            <person name="Hittinger C.T."/>
            <person name="Goeker M."/>
            <person name="Salamov A.A."/>
            <person name="Wisecaver J.H."/>
            <person name="Long T.M."/>
            <person name="Calvey C.H."/>
            <person name="Aerts A.L."/>
            <person name="Barry K.W."/>
            <person name="Choi C."/>
            <person name="Clum A."/>
            <person name="Coughlan A.Y."/>
            <person name="Deshpande S."/>
            <person name="Douglass A.P."/>
            <person name="Hanson S.J."/>
            <person name="Klenk H.-P."/>
            <person name="LaButti K.M."/>
            <person name="Lapidus A."/>
            <person name="Lindquist E.A."/>
            <person name="Lipzen A.M."/>
            <person name="Meier-Kolthoff J.P."/>
            <person name="Ohm R.A."/>
            <person name="Otillar R.P."/>
            <person name="Pangilinan J.L."/>
            <person name="Peng Y."/>
            <person name="Rokas A."/>
            <person name="Rosa C.A."/>
            <person name="Scheuner C."/>
            <person name="Sibirny A.A."/>
            <person name="Slot J.C."/>
            <person name="Stielow J.B."/>
            <person name="Sun H."/>
            <person name="Kurtzman C.P."/>
            <person name="Blackwell M."/>
            <person name="Grigoriev I.V."/>
            <person name="Jeffries T.W."/>
        </authorList>
    </citation>
    <scope>NUCLEOTIDE SEQUENCE [LARGE SCALE GENOMIC DNA]</scope>
    <source>
        <strain evidence="3 4">DSM 6958</strain>
    </source>
</reference>
<feature type="compositionally biased region" description="Polar residues" evidence="1">
    <location>
        <begin position="396"/>
        <end position="408"/>
    </location>
</feature>
<feature type="compositionally biased region" description="Basic residues" evidence="1">
    <location>
        <begin position="244"/>
        <end position="254"/>
    </location>
</feature>
<feature type="region of interest" description="Disordered" evidence="1">
    <location>
        <begin position="118"/>
        <end position="181"/>
    </location>
</feature>
<dbReference type="AlphaFoldDB" id="A0A1E3PD93"/>
<evidence type="ECO:0000313" key="3">
    <source>
        <dbReference type="EMBL" id="ODQ63341.1"/>
    </source>
</evidence>
<feature type="region of interest" description="Disordered" evidence="1">
    <location>
        <begin position="1"/>
        <end position="42"/>
    </location>
</feature>
<keyword evidence="4" id="KW-1185">Reference proteome</keyword>
<dbReference type="SUPFAM" id="SSF47923">
    <property type="entry name" value="Ypt/Rab-GAP domain of gyp1p"/>
    <property type="match status" value="1"/>
</dbReference>
<feature type="region of interest" description="Disordered" evidence="1">
    <location>
        <begin position="209"/>
        <end position="256"/>
    </location>
</feature>
<dbReference type="EMBL" id="KV454415">
    <property type="protein sequence ID" value="ODQ63341.1"/>
    <property type="molecule type" value="Genomic_DNA"/>
</dbReference>